<dbReference type="SUPFAM" id="SSF49265">
    <property type="entry name" value="Fibronectin type III"/>
    <property type="match status" value="1"/>
</dbReference>
<evidence type="ECO:0000313" key="3">
    <source>
        <dbReference type="Proteomes" id="UP000747542"/>
    </source>
</evidence>
<reference evidence="2" key="1">
    <citation type="journal article" date="2021" name="Sci. Adv.">
        <title>The American lobster genome reveals insights on longevity, neural, and immune adaptations.</title>
        <authorList>
            <person name="Polinski J.M."/>
            <person name="Zimin A.V."/>
            <person name="Clark K.F."/>
            <person name="Kohn A.B."/>
            <person name="Sadowski N."/>
            <person name="Timp W."/>
            <person name="Ptitsyn A."/>
            <person name="Khanna P."/>
            <person name="Romanova D.Y."/>
            <person name="Williams P."/>
            <person name="Greenwood S.J."/>
            <person name="Moroz L.L."/>
            <person name="Walt D.R."/>
            <person name="Bodnar A.G."/>
        </authorList>
    </citation>
    <scope>NUCLEOTIDE SEQUENCE</scope>
    <source>
        <strain evidence="2">GMGI-L3</strain>
    </source>
</reference>
<dbReference type="InterPro" id="IPR003598">
    <property type="entry name" value="Ig_sub2"/>
</dbReference>
<proteinExistence type="predicted"/>
<dbReference type="InterPro" id="IPR013783">
    <property type="entry name" value="Ig-like_fold"/>
</dbReference>
<comment type="caution">
    <text evidence="2">The sequence shown here is derived from an EMBL/GenBank/DDBJ whole genome shotgun (WGS) entry which is preliminary data.</text>
</comment>
<accession>A0A8J5K9M5</accession>
<evidence type="ECO:0000313" key="2">
    <source>
        <dbReference type="EMBL" id="KAG7169661.1"/>
    </source>
</evidence>
<dbReference type="PANTHER" id="PTHR45889">
    <property type="entry name" value="IG-LIKE DOMAIN-CONTAINING PROTEIN"/>
    <property type="match status" value="1"/>
</dbReference>
<organism evidence="2 3">
    <name type="scientific">Homarus americanus</name>
    <name type="common">American lobster</name>
    <dbReference type="NCBI Taxonomy" id="6706"/>
    <lineage>
        <taxon>Eukaryota</taxon>
        <taxon>Metazoa</taxon>
        <taxon>Ecdysozoa</taxon>
        <taxon>Arthropoda</taxon>
        <taxon>Crustacea</taxon>
        <taxon>Multicrustacea</taxon>
        <taxon>Malacostraca</taxon>
        <taxon>Eumalacostraca</taxon>
        <taxon>Eucarida</taxon>
        <taxon>Decapoda</taxon>
        <taxon>Pleocyemata</taxon>
        <taxon>Astacidea</taxon>
        <taxon>Nephropoidea</taxon>
        <taxon>Nephropidae</taxon>
        <taxon>Homarus</taxon>
    </lineage>
</organism>
<dbReference type="AlphaFoldDB" id="A0A8J5K9M5"/>
<feature type="domain" description="Ig-like" evidence="1">
    <location>
        <begin position="253"/>
        <end position="336"/>
    </location>
</feature>
<name>A0A8J5K9M5_HOMAM</name>
<dbReference type="PANTHER" id="PTHR45889:SF8">
    <property type="entry name" value="IG-LIKE DOMAIN-CONTAINING PROTEIN"/>
    <property type="match status" value="1"/>
</dbReference>
<protein>
    <submittedName>
        <fullName evidence="2">Lachesin-like 6</fullName>
    </submittedName>
</protein>
<dbReference type="SMART" id="SM00408">
    <property type="entry name" value="IGc2"/>
    <property type="match status" value="2"/>
</dbReference>
<dbReference type="SUPFAM" id="SSF48726">
    <property type="entry name" value="Immunoglobulin"/>
    <property type="match status" value="2"/>
</dbReference>
<dbReference type="Proteomes" id="UP000747542">
    <property type="component" value="Unassembled WGS sequence"/>
</dbReference>
<sequence length="514" mass="56497">MELISLDTNSIRDETLITKNGRVLEKALSLRSSRIPRLGSATTWTKIIKCIIGGASVCLRGPWLLLTPVWHRSNAQTVNRAGISLQQQAAEERQTRECRGCVEREGPATITPTCECLAVMFTSILILCVGLLALTNPSSSQSRWDPVMITKPEAFLGQVGASITLPCSIRNAGRELIMQVKRIRGKFVVPRQYQRVLQAGKLATQGTDLTINDLTFDDADSYTCSVAWAKQTVTHTLEVVAGGGPDVVSQPSPELQVVYDPPSLRASVALGDSTSLNCTATGYPSPTLSWRKEGEAQILSENSTLTLTEVTTEDAGRYVCTASNGGVLQDQDGSFDVQGVLMMVLLQVVWYTNEGPVNVDDTHIYHTQDDIHYLQAAPGPVHILQVSPTADYGSYKITWEVESLAPIKFYYFFYRQEGSENMVSSSVEGSPTPDINDTHYLKNTFLSFTPGFTYEIMIRAVAHEHQPGPDMDKPFYFTAPATSSSVELSDGPWKFLKSALTVMSRLPKVVRVMQ</sequence>
<dbReference type="PROSITE" id="PS50835">
    <property type="entry name" value="IG_LIKE"/>
    <property type="match status" value="2"/>
</dbReference>
<dbReference type="InterPro" id="IPR036116">
    <property type="entry name" value="FN3_sf"/>
</dbReference>
<feature type="domain" description="Ig-like" evidence="1">
    <location>
        <begin position="146"/>
        <end position="234"/>
    </location>
</feature>
<dbReference type="SMART" id="SM00409">
    <property type="entry name" value="IG"/>
    <property type="match status" value="2"/>
</dbReference>
<keyword evidence="3" id="KW-1185">Reference proteome</keyword>
<dbReference type="Gene3D" id="2.60.40.10">
    <property type="entry name" value="Immunoglobulins"/>
    <property type="match status" value="2"/>
</dbReference>
<gene>
    <name evidence="2" type="primary">Lac-L6</name>
    <name evidence="2" type="ORF">Hamer_G013279</name>
</gene>
<dbReference type="InterPro" id="IPR007110">
    <property type="entry name" value="Ig-like_dom"/>
</dbReference>
<evidence type="ECO:0000259" key="1">
    <source>
        <dbReference type="PROSITE" id="PS50835"/>
    </source>
</evidence>
<dbReference type="InterPro" id="IPR036179">
    <property type="entry name" value="Ig-like_dom_sf"/>
</dbReference>
<dbReference type="InterPro" id="IPR003599">
    <property type="entry name" value="Ig_sub"/>
</dbReference>
<dbReference type="EMBL" id="JAHLQT010015640">
    <property type="protein sequence ID" value="KAG7169661.1"/>
    <property type="molecule type" value="Genomic_DNA"/>
</dbReference>
<dbReference type="Pfam" id="PF13927">
    <property type="entry name" value="Ig_3"/>
    <property type="match status" value="1"/>
</dbReference>